<dbReference type="GO" id="GO:0016787">
    <property type="term" value="F:hydrolase activity"/>
    <property type="evidence" value="ECO:0007669"/>
    <property type="project" value="UniProtKB-KW"/>
</dbReference>
<proteinExistence type="inferred from homology"/>
<dbReference type="Proteomes" id="UP001597191">
    <property type="component" value="Unassembled WGS sequence"/>
</dbReference>
<comment type="caution">
    <text evidence="4">The sequence shown here is derived from an EMBL/GenBank/DDBJ whole genome shotgun (WGS) entry which is preliminary data.</text>
</comment>
<evidence type="ECO:0000256" key="2">
    <source>
        <dbReference type="SAM" id="Phobius"/>
    </source>
</evidence>
<accession>A0ABW4BMU6</accession>
<feature type="transmembrane region" description="Helical" evidence="2">
    <location>
        <begin position="69"/>
        <end position="92"/>
    </location>
</feature>
<keyword evidence="4" id="KW-0378">Hydrolase</keyword>
<protein>
    <submittedName>
        <fullName evidence="4">CPBP family intramembrane glutamic endopeptidase</fullName>
        <ecNumber evidence="4">3.4.-.-</ecNumber>
    </submittedName>
</protein>
<reference evidence="5" key="1">
    <citation type="journal article" date="2019" name="Int. J. Syst. Evol. Microbiol.">
        <title>The Global Catalogue of Microorganisms (GCM) 10K type strain sequencing project: providing services to taxonomists for standard genome sequencing and annotation.</title>
        <authorList>
            <consortium name="The Broad Institute Genomics Platform"/>
            <consortium name="The Broad Institute Genome Sequencing Center for Infectious Disease"/>
            <person name="Wu L."/>
            <person name="Ma J."/>
        </authorList>
    </citation>
    <scope>NUCLEOTIDE SEQUENCE [LARGE SCALE GENOMIC DNA]</scope>
    <source>
        <strain evidence="5">CCM 8937</strain>
    </source>
</reference>
<dbReference type="PANTHER" id="PTHR36435:SF1">
    <property type="entry name" value="CAAX AMINO TERMINAL PROTEASE FAMILY PROTEIN"/>
    <property type="match status" value="1"/>
</dbReference>
<dbReference type="EMBL" id="JBHTOH010000081">
    <property type="protein sequence ID" value="MFD1411556.1"/>
    <property type="molecule type" value="Genomic_DNA"/>
</dbReference>
<keyword evidence="2" id="KW-0472">Membrane</keyword>
<sequence length="199" mass="22061">MDLHQHNTKSLAFQIGIGIVLPTLFLMICNATSNRIILTLDFSLVIIYVIYSFVTVLKMRVLQVNLRAVVLGIVGAGLAVLVQVAISFLTGLKGGTSQVLSLNPLIIAPIVCLTGPLWEELIFRYTVNIGYFHNKFWGILVSTVLFALLHGSMCWVDLVIYFCMGLIFSFVNWKTPNILSSVIAHSLMNTMAFINLVIL</sequence>
<dbReference type="PANTHER" id="PTHR36435">
    <property type="entry name" value="SLR1288 PROTEIN"/>
    <property type="match status" value="1"/>
</dbReference>
<dbReference type="RefSeq" id="WP_125650767.1">
    <property type="nucleotide sequence ID" value="NZ_JBHTOH010000081.1"/>
</dbReference>
<feature type="transmembrane region" description="Helical" evidence="2">
    <location>
        <begin position="138"/>
        <end position="171"/>
    </location>
</feature>
<dbReference type="InterPro" id="IPR052710">
    <property type="entry name" value="CAAX_protease"/>
</dbReference>
<gene>
    <name evidence="4" type="ORF">ACFQ4R_08170</name>
</gene>
<evidence type="ECO:0000313" key="5">
    <source>
        <dbReference type="Proteomes" id="UP001597191"/>
    </source>
</evidence>
<feature type="transmembrane region" description="Helical" evidence="2">
    <location>
        <begin position="178"/>
        <end position="198"/>
    </location>
</feature>
<comment type="similarity">
    <text evidence="1">Belongs to the UPF0177 family.</text>
</comment>
<feature type="transmembrane region" description="Helical" evidence="2">
    <location>
        <begin position="99"/>
        <end position="118"/>
    </location>
</feature>
<keyword evidence="2" id="KW-0812">Transmembrane</keyword>
<evidence type="ECO:0000259" key="3">
    <source>
        <dbReference type="Pfam" id="PF02517"/>
    </source>
</evidence>
<dbReference type="InterPro" id="IPR003675">
    <property type="entry name" value="Rce1/LyrA-like_dom"/>
</dbReference>
<dbReference type="EC" id="3.4.-.-" evidence="4"/>
<keyword evidence="5" id="KW-1185">Reference proteome</keyword>
<feature type="domain" description="CAAX prenyl protease 2/Lysostaphin resistance protein A-like" evidence="3">
    <location>
        <begin position="103"/>
        <end position="191"/>
    </location>
</feature>
<feature type="transmembrane region" description="Helical" evidence="2">
    <location>
        <begin position="36"/>
        <end position="57"/>
    </location>
</feature>
<feature type="transmembrane region" description="Helical" evidence="2">
    <location>
        <begin position="12"/>
        <end position="29"/>
    </location>
</feature>
<dbReference type="Pfam" id="PF02517">
    <property type="entry name" value="Rce1-like"/>
    <property type="match status" value="1"/>
</dbReference>
<evidence type="ECO:0000256" key="1">
    <source>
        <dbReference type="ARBA" id="ARBA00009067"/>
    </source>
</evidence>
<keyword evidence="2" id="KW-1133">Transmembrane helix</keyword>
<organism evidence="4 5">
    <name type="scientific">Lapidilactobacillus gannanensis</name>
    <dbReference type="NCBI Taxonomy" id="2486002"/>
    <lineage>
        <taxon>Bacteria</taxon>
        <taxon>Bacillati</taxon>
        <taxon>Bacillota</taxon>
        <taxon>Bacilli</taxon>
        <taxon>Lactobacillales</taxon>
        <taxon>Lactobacillaceae</taxon>
        <taxon>Lapidilactobacillus</taxon>
    </lineage>
</organism>
<name>A0ABW4BMU6_9LACO</name>
<evidence type="ECO:0000313" key="4">
    <source>
        <dbReference type="EMBL" id="MFD1411556.1"/>
    </source>
</evidence>